<dbReference type="InterPro" id="IPR035979">
    <property type="entry name" value="RBD_domain_sf"/>
</dbReference>
<evidence type="ECO:0000256" key="2">
    <source>
        <dbReference type="SAM" id="MobiDB-lite"/>
    </source>
</evidence>
<dbReference type="SMART" id="SM00360">
    <property type="entry name" value="RRM"/>
    <property type="match status" value="1"/>
</dbReference>
<reference evidence="4 5" key="1">
    <citation type="journal article" date="2018" name="Evol. Lett.">
        <title>Horizontal gene cluster transfer increased hallucinogenic mushroom diversity.</title>
        <authorList>
            <person name="Reynolds H.T."/>
            <person name="Vijayakumar V."/>
            <person name="Gluck-Thaler E."/>
            <person name="Korotkin H.B."/>
            <person name="Matheny P.B."/>
            <person name="Slot J.C."/>
        </authorList>
    </citation>
    <scope>NUCLEOTIDE SEQUENCE [LARGE SCALE GENOMIC DNA]</scope>
    <source>
        <strain evidence="4 5">SRW20</strain>
    </source>
</reference>
<name>A0A409WD89_9AGAR</name>
<dbReference type="InterPro" id="IPR012677">
    <property type="entry name" value="Nucleotide-bd_a/b_plait_sf"/>
</dbReference>
<accession>A0A409WD89</accession>
<dbReference type="AlphaFoldDB" id="A0A409WD89"/>
<evidence type="ECO:0000313" key="5">
    <source>
        <dbReference type="Proteomes" id="UP000284706"/>
    </source>
</evidence>
<dbReference type="OrthoDB" id="407442at2759"/>
<dbReference type="Pfam" id="PF00076">
    <property type="entry name" value="RRM_1"/>
    <property type="match status" value="1"/>
</dbReference>
<dbReference type="Proteomes" id="UP000284706">
    <property type="component" value="Unassembled WGS sequence"/>
</dbReference>
<evidence type="ECO:0000256" key="1">
    <source>
        <dbReference type="PROSITE-ProRule" id="PRU00176"/>
    </source>
</evidence>
<evidence type="ECO:0000313" key="4">
    <source>
        <dbReference type="EMBL" id="PPQ76420.1"/>
    </source>
</evidence>
<dbReference type="FunCoup" id="A0A409WD89">
    <property type="interactions" value="61"/>
</dbReference>
<feature type="region of interest" description="Disordered" evidence="2">
    <location>
        <begin position="121"/>
        <end position="159"/>
    </location>
</feature>
<feature type="compositionally biased region" description="Acidic residues" evidence="2">
    <location>
        <begin position="150"/>
        <end position="159"/>
    </location>
</feature>
<dbReference type="PANTHER" id="PTHR48037">
    <property type="entry name" value="ATPASE E1"/>
    <property type="match status" value="1"/>
</dbReference>
<dbReference type="GO" id="GO:0003723">
    <property type="term" value="F:RNA binding"/>
    <property type="evidence" value="ECO:0007669"/>
    <property type="project" value="UniProtKB-UniRule"/>
</dbReference>
<evidence type="ECO:0000259" key="3">
    <source>
        <dbReference type="PROSITE" id="PS50102"/>
    </source>
</evidence>
<organism evidence="4 5">
    <name type="scientific">Gymnopilus dilepis</name>
    <dbReference type="NCBI Taxonomy" id="231916"/>
    <lineage>
        <taxon>Eukaryota</taxon>
        <taxon>Fungi</taxon>
        <taxon>Dikarya</taxon>
        <taxon>Basidiomycota</taxon>
        <taxon>Agaricomycotina</taxon>
        <taxon>Agaricomycetes</taxon>
        <taxon>Agaricomycetidae</taxon>
        <taxon>Agaricales</taxon>
        <taxon>Agaricineae</taxon>
        <taxon>Hymenogastraceae</taxon>
        <taxon>Gymnopilus</taxon>
    </lineage>
</organism>
<proteinExistence type="predicted"/>
<comment type="caution">
    <text evidence="4">The sequence shown here is derived from an EMBL/GenBank/DDBJ whole genome shotgun (WGS) entry which is preliminary data.</text>
</comment>
<dbReference type="STRING" id="231916.A0A409WD89"/>
<sequence length="159" mass="17376">MEEGTKTKKTVFVGGISDDTDEAIIYESFSTFGDILEVQIPPPANQHQNPAPDAPKHRGFAFVTYTSSADAQDAIDNMDMNELKGRILKVNLARPMKTAAANLSGNRAIWESEEWLKEHVKPLAQSGGVQGRRAQSGSQEPESAPTKEGNDEDEDAMEE</sequence>
<gene>
    <name evidence="4" type="ORF">CVT26_013077</name>
</gene>
<dbReference type="SUPFAM" id="SSF54928">
    <property type="entry name" value="RNA-binding domain, RBD"/>
    <property type="match status" value="1"/>
</dbReference>
<dbReference type="InParanoid" id="A0A409WD89"/>
<protein>
    <recommendedName>
        <fullName evidence="3">RRM domain-containing protein</fullName>
    </recommendedName>
</protein>
<dbReference type="Gene3D" id="3.30.70.330">
    <property type="match status" value="1"/>
</dbReference>
<dbReference type="PROSITE" id="PS50102">
    <property type="entry name" value="RRM"/>
    <property type="match status" value="1"/>
</dbReference>
<feature type="domain" description="RRM" evidence="3">
    <location>
        <begin position="9"/>
        <end position="95"/>
    </location>
</feature>
<dbReference type="EMBL" id="NHYE01005162">
    <property type="protein sequence ID" value="PPQ76420.1"/>
    <property type="molecule type" value="Genomic_DNA"/>
</dbReference>
<dbReference type="InterPro" id="IPR000504">
    <property type="entry name" value="RRM_dom"/>
</dbReference>
<keyword evidence="5" id="KW-1185">Reference proteome</keyword>
<dbReference type="PANTHER" id="PTHR48037:SF1">
    <property type="entry name" value="RRM DOMAIN-CONTAINING PROTEIN"/>
    <property type="match status" value="1"/>
</dbReference>
<keyword evidence="1" id="KW-0694">RNA-binding</keyword>